<dbReference type="Proteomes" id="UP000321635">
    <property type="component" value="Unassembled WGS sequence"/>
</dbReference>
<dbReference type="Gene3D" id="1.10.520.20">
    <property type="entry name" value="N-terminal domain of the delta subunit of the F1F0-ATP synthase"/>
    <property type="match status" value="1"/>
</dbReference>
<dbReference type="NCBIfam" id="NF004406">
    <property type="entry name" value="PRK05758.3-2"/>
    <property type="match status" value="1"/>
</dbReference>
<evidence type="ECO:0000313" key="10">
    <source>
        <dbReference type="Proteomes" id="UP000321635"/>
    </source>
</evidence>
<comment type="subcellular location">
    <subcellularLocation>
        <location evidence="8">Cell membrane</location>
        <topology evidence="8">Peripheral membrane protein</topology>
    </subcellularLocation>
    <subcellularLocation>
        <location evidence="1">Membrane</location>
    </subcellularLocation>
</comment>
<dbReference type="Pfam" id="PF00213">
    <property type="entry name" value="OSCP"/>
    <property type="match status" value="1"/>
</dbReference>
<comment type="function">
    <text evidence="8">This protein is part of the stalk that links CF(0) to CF(1). It either transmits conformational changes from CF(0) to CF(1) or is implicated in proton conduction.</text>
</comment>
<keyword evidence="6 8" id="KW-0139">CF(1)</keyword>
<dbReference type="RefSeq" id="WP_026398246.1">
    <property type="nucleotide sequence ID" value="NZ_AUBI01000010.1"/>
</dbReference>
<keyword evidence="10" id="KW-1185">Reference proteome</keyword>
<keyword evidence="3 8" id="KW-0375">Hydrogen ion transport</keyword>
<comment type="similarity">
    <text evidence="8">Belongs to the ATPase delta chain family.</text>
</comment>
<proteinExistence type="inferred from homology"/>
<evidence type="ECO:0000256" key="6">
    <source>
        <dbReference type="ARBA" id="ARBA00023196"/>
    </source>
</evidence>
<dbReference type="GO" id="GO:0005886">
    <property type="term" value="C:plasma membrane"/>
    <property type="evidence" value="ECO:0007669"/>
    <property type="project" value="UniProtKB-SubCell"/>
</dbReference>
<dbReference type="PANTHER" id="PTHR11910">
    <property type="entry name" value="ATP SYNTHASE DELTA CHAIN"/>
    <property type="match status" value="1"/>
</dbReference>
<dbReference type="InterPro" id="IPR026015">
    <property type="entry name" value="ATP_synth_OSCP/delta_N_sf"/>
</dbReference>
<dbReference type="GO" id="GO:0046933">
    <property type="term" value="F:proton-transporting ATP synthase activity, rotational mechanism"/>
    <property type="evidence" value="ECO:0007669"/>
    <property type="project" value="UniProtKB-UniRule"/>
</dbReference>
<evidence type="ECO:0000256" key="8">
    <source>
        <dbReference type="HAMAP-Rule" id="MF_01416"/>
    </source>
</evidence>
<evidence type="ECO:0000256" key="1">
    <source>
        <dbReference type="ARBA" id="ARBA00004370"/>
    </source>
</evidence>
<keyword evidence="8" id="KW-1003">Cell membrane</keyword>
<evidence type="ECO:0000256" key="5">
    <source>
        <dbReference type="ARBA" id="ARBA00023136"/>
    </source>
</evidence>
<name>A0A511XCC1_9PROT</name>
<protein>
    <recommendedName>
        <fullName evidence="8">ATP synthase subunit delta</fullName>
    </recommendedName>
    <alternativeName>
        <fullName evidence="8">ATP synthase F(1) sector subunit delta</fullName>
    </alternativeName>
    <alternativeName>
        <fullName evidence="8">F-type ATPase subunit delta</fullName>
        <shortName evidence="8">F-ATPase subunit delta</shortName>
    </alternativeName>
</protein>
<dbReference type="HAMAP" id="MF_01416">
    <property type="entry name" value="ATP_synth_delta_bact"/>
    <property type="match status" value="1"/>
</dbReference>
<dbReference type="OrthoDB" id="9796185at2"/>
<evidence type="ECO:0000256" key="3">
    <source>
        <dbReference type="ARBA" id="ARBA00022781"/>
    </source>
</evidence>
<evidence type="ECO:0000313" key="9">
    <source>
        <dbReference type="EMBL" id="GEN60609.1"/>
    </source>
</evidence>
<dbReference type="SUPFAM" id="SSF47928">
    <property type="entry name" value="N-terminal domain of the delta subunit of the F1F0-ATP synthase"/>
    <property type="match status" value="1"/>
</dbReference>
<dbReference type="NCBIfam" id="TIGR01145">
    <property type="entry name" value="ATP_synt_delta"/>
    <property type="match status" value="1"/>
</dbReference>
<accession>A0A511XCC1</accession>
<organism evidence="9 10">
    <name type="scientific">Acetobacter nitrogenifigens DSM 23921 = NBRC 105050</name>
    <dbReference type="NCBI Taxonomy" id="1120919"/>
    <lineage>
        <taxon>Bacteria</taxon>
        <taxon>Pseudomonadati</taxon>
        <taxon>Pseudomonadota</taxon>
        <taxon>Alphaproteobacteria</taxon>
        <taxon>Acetobacterales</taxon>
        <taxon>Acetobacteraceae</taxon>
        <taxon>Acetobacter</taxon>
    </lineage>
</organism>
<keyword evidence="7 8" id="KW-0066">ATP synthesis</keyword>
<comment type="function">
    <text evidence="8">F(1)F(0) ATP synthase produces ATP from ADP in the presence of a proton or sodium gradient. F-type ATPases consist of two structural domains, F(1) containing the extramembraneous catalytic core and F(0) containing the membrane proton channel, linked together by a central stalk and a peripheral stalk. During catalysis, ATP synthesis in the catalytic domain of F(1) is coupled via a rotary mechanism of the central stalk subunits to proton translocation.</text>
</comment>
<dbReference type="AlphaFoldDB" id="A0A511XCC1"/>
<dbReference type="EMBL" id="BJYF01000019">
    <property type="protein sequence ID" value="GEN60609.1"/>
    <property type="molecule type" value="Genomic_DNA"/>
</dbReference>
<sequence length="197" mass="21214">MATAVTTARSAVRAPTGTGGGLAGRYATALYEIAADRWKLDEVLPQVDALIRLIDESSDLQRVLGDARLDIRDSRKAVLAVLSAQGFSETLYNFLGVVADNRRLSRLREILAAFVALAAARRGEIAAEVVSAQPLTTAQRTQLQGKLAEAGYTRIALQERVDPTILGGLVVQVGPRLYDNSLQSRLVRLHYAMKGAA</sequence>
<dbReference type="PROSITE" id="PS00389">
    <property type="entry name" value="ATPASE_DELTA"/>
    <property type="match status" value="1"/>
</dbReference>
<reference evidence="9 10" key="1">
    <citation type="submission" date="2019-07" db="EMBL/GenBank/DDBJ databases">
        <title>Whole genome shotgun sequence of Acetobacter nitrogenifigens NBRC 105050.</title>
        <authorList>
            <person name="Hosoyama A."/>
            <person name="Uohara A."/>
            <person name="Ohji S."/>
            <person name="Ichikawa N."/>
        </authorList>
    </citation>
    <scope>NUCLEOTIDE SEQUENCE [LARGE SCALE GENOMIC DNA]</scope>
    <source>
        <strain evidence="9 10">NBRC 105050</strain>
    </source>
</reference>
<evidence type="ECO:0000256" key="7">
    <source>
        <dbReference type="ARBA" id="ARBA00023310"/>
    </source>
</evidence>
<evidence type="ECO:0000256" key="2">
    <source>
        <dbReference type="ARBA" id="ARBA00022448"/>
    </source>
</evidence>
<dbReference type="InterPro" id="IPR000711">
    <property type="entry name" value="ATPase_OSCP/dsu"/>
</dbReference>
<dbReference type="InterPro" id="IPR020781">
    <property type="entry name" value="ATPase_OSCP/d_CS"/>
</dbReference>
<keyword evidence="2 8" id="KW-0813">Transport</keyword>
<dbReference type="STRING" id="1120919.GCA_000429165_02588"/>
<dbReference type="GO" id="GO:0045259">
    <property type="term" value="C:proton-transporting ATP synthase complex"/>
    <property type="evidence" value="ECO:0007669"/>
    <property type="project" value="UniProtKB-KW"/>
</dbReference>
<dbReference type="PRINTS" id="PR00125">
    <property type="entry name" value="ATPASEDELTA"/>
</dbReference>
<comment type="caution">
    <text evidence="9">The sequence shown here is derived from an EMBL/GenBank/DDBJ whole genome shotgun (WGS) entry which is preliminary data.</text>
</comment>
<keyword evidence="5 8" id="KW-0472">Membrane</keyword>
<gene>
    <name evidence="8 9" type="primary">atpH</name>
    <name evidence="9" type="ORF">ANI02nite_24930</name>
</gene>
<evidence type="ECO:0000256" key="4">
    <source>
        <dbReference type="ARBA" id="ARBA00023065"/>
    </source>
</evidence>
<keyword evidence="4 8" id="KW-0406">Ion transport</keyword>